<keyword evidence="5" id="KW-1185">Reference proteome</keyword>
<dbReference type="PIRSF" id="PIRSF036557">
    <property type="entry name" value="XdhA_RC"/>
    <property type="match status" value="1"/>
</dbReference>
<dbReference type="SUPFAM" id="SSF55447">
    <property type="entry name" value="CO dehydrogenase flavoprotein C-terminal domain-like"/>
    <property type="match status" value="1"/>
</dbReference>
<dbReference type="InterPro" id="IPR002346">
    <property type="entry name" value="Mopterin_DH_FAD-bd"/>
</dbReference>
<reference evidence="5" key="1">
    <citation type="journal article" date="2019" name="Int. J. Syst. Evol. Microbiol.">
        <title>The Global Catalogue of Microorganisms (GCM) 10K type strain sequencing project: providing services to taxonomists for standard genome sequencing and annotation.</title>
        <authorList>
            <consortium name="The Broad Institute Genomics Platform"/>
            <consortium name="The Broad Institute Genome Sequencing Center for Infectious Disease"/>
            <person name="Wu L."/>
            <person name="Ma J."/>
        </authorList>
    </citation>
    <scope>NUCLEOTIDE SEQUENCE [LARGE SCALE GENOMIC DNA]</scope>
    <source>
        <strain evidence="5">KCTC 23917</strain>
    </source>
</reference>
<dbReference type="Proteomes" id="UP000653343">
    <property type="component" value="Unassembled WGS sequence"/>
</dbReference>
<dbReference type="PROSITE" id="PS51387">
    <property type="entry name" value="FAD_PCMH"/>
    <property type="match status" value="1"/>
</dbReference>
<sequence length="430" mass="46737">MRSANACLLPLASLHGKAVFTADQLGDEQKPHPIQEAMVSCHGSQCGFCTPGFMMSMWSVYLQRDSRGGPASREEIQQALSGNLCRCTGYRPIVDAMQVAEQAPEHPFDRQALSTQLAGIADTGDFHYSAQKQHWHAPRTMDALLRLRHALPNATLVAGSTDIGLWITKQFRPLGDFISVAKVEALHHCERTDEGIFIGAAVSVEQAYRACLKEYPELSELADRFASLPVRNTGTLGGNIANGSPIGDSMPWLIALGARIELASVSGTRQIPLEAFYTGYRQKDLQANEVVGRIIIPLRTSASLFRVWKISKRIDQDISAVCIAFSATLNDGRLQHVRIGAGGVAAIPARARQTEAVLEGSMWDQAALEKACAAIAAEFTPLSDMRASAAYRRQLCVNLLKRFWLETSPASDAKDKALSLTAYAAAGDQQ</sequence>
<dbReference type="Gene3D" id="3.30.43.10">
    <property type="entry name" value="Uridine Diphospho-n-acetylenolpyruvylglucosamine Reductase, domain 2"/>
    <property type="match status" value="1"/>
</dbReference>
<dbReference type="SUPFAM" id="SSF47741">
    <property type="entry name" value="CO dehydrogenase ISP C-domain like"/>
    <property type="match status" value="1"/>
</dbReference>
<proteinExistence type="predicted"/>
<protein>
    <submittedName>
        <fullName evidence="4">Xanthine dehydrogenase</fullName>
    </submittedName>
</protein>
<evidence type="ECO:0000256" key="1">
    <source>
        <dbReference type="ARBA" id="ARBA00022630"/>
    </source>
</evidence>
<evidence type="ECO:0000256" key="2">
    <source>
        <dbReference type="ARBA" id="ARBA00022827"/>
    </source>
</evidence>
<dbReference type="Pfam" id="PF01799">
    <property type="entry name" value="Fer2_2"/>
    <property type="match status" value="1"/>
</dbReference>
<name>A0ABQ2XYU4_9BURK</name>
<organism evidence="4 5">
    <name type="scientific">Undibacterium squillarum</name>
    <dbReference type="NCBI Taxonomy" id="1131567"/>
    <lineage>
        <taxon>Bacteria</taxon>
        <taxon>Pseudomonadati</taxon>
        <taxon>Pseudomonadota</taxon>
        <taxon>Betaproteobacteria</taxon>
        <taxon>Burkholderiales</taxon>
        <taxon>Oxalobacteraceae</taxon>
        <taxon>Undibacterium</taxon>
    </lineage>
</organism>
<dbReference type="InterPro" id="IPR005107">
    <property type="entry name" value="CO_DH_flav_C"/>
</dbReference>
<dbReference type="PANTHER" id="PTHR45444:SF3">
    <property type="entry name" value="XANTHINE DEHYDROGENASE"/>
    <property type="match status" value="1"/>
</dbReference>
<dbReference type="Pfam" id="PF03450">
    <property type="entry name" value="CO_deh_flav_C"/>
    <property type="match status" value="1"/>
</dbReference>
<evidence type="ECO:0000313" key="5">
    <source>
        <dbReference type="Proteomes" id="UP000653343"/>
    </source>
</evidence>
<dbReference type="Gene3D" id="3.30.390.50">
    <property type="entry name" value="CO dehydrogenase flavoprotein, C-terminal domain"/>
    <property type="match status" value="1"/>
</dbReference>
<dbReference type="InterPro" id="IPR036683">
    <property type="entry name" value="CO_DH_flav_C_dom_sf"/>
</dbReference>
<dbReference type="SUPFAM" id="SSF56176">
    <property type="entry name" value="FAD-binding/transporter-associated domain-like"/>
    <property type="match status" value="1"/>
</dbReference>
<keyword evidence="1" id="KW-0285">Flavoprotein</keyword>
<dbReference type="InterPro" id="IPR012175">
    <property type="entry name" value="Xanth_DH_ssu_bac"/>
</dbReference>
<dbReference type="Gene3D" id="1.10.150.120">
    <property type="entry name" value="[2Fe-2S]-binding domain"/>
    <property type="match status" value="1"/>
</dbReference>
<dbReference type="Gene3D" id="3.30.465.10">
    <property type="match status" value="1"/>
</dbReference>
<dbReference type="InterPro" id="IPR002888">
    <property type="entry name" value="2Fe-2S-bd"/>
</dbReference>
<comment type="caution">
    <text evidence="4">The sequence shown here is derived from an EMBL/GenBank/DDBJ whole genome shotgun (WGS) entry which is preliminary data.</text>
</comment>
<dbReference type="PANTHER" id="PTHR45444">
    <property type="entry name" value="XANTHINE DEHYDROGENASE"/>
    <property type="match status" value="1"/>
</dbReference>
<accession>A0ABQ2XYU4</accession>
<evidence type="ECO:0000259" key="3">
    <source>
        <dbReference type="PROSITE" id="PS51387"/>
    </source>
</evidence>
<dbReference type="InterPro" id="IPR014307">
    <property type="entry name" value="Xanthine_DH_ssu"/>
</dbReference>
<evidence type="ECO:0000313" key="4">
    <source>
        <dbReference type="EMBL" id="GGX38863.1"/>
    </source>
</evidence>
<dbReference type="InterPro" id="IPR016166">
    <property type="entry name" value="FAD-bd_PCMH"/>
</dbReference>
<dbReference type="InterPro" id="IPR016167">
    <property type="entry name" value="FAD-bd_PCMH_sub1"/>
</dbReference>
<gene>
    <name evidence="4" type="primary">xdhA</name>
    <name evidence="4" type="ORF">GCM10010946_16480</name>
</gene>
<dbReference type="InterPro" id="IPR016169">
    <property type="entry name" value="FAD-bd_PCMH_sub2"/>
</dbReference>
<dbReference type="NCBIfam" id="TIGR02963">
    <property type="entry name" value="xanthine_xdhA"/>
    <property type="match status" value="1"/>
</dbReference>
<keyword evidence="2" id="KW-0274">FAD</keyword>
<feature type="domain" description="FAD-binding PCMH-type" evidence="3">
    <location>
        <begin position="128"/>
        <end position="301"/>
    </location>
</feature>
<dbReference type="InterPro" id="IPR016208">
    <property type="entry name" value="Ald_Oxase/xanthine_DH-like"/>
</dbReference>
<dbReference type="EMBL" id="BMYU01000003">
    <property type="protein sequence ID" value="GGX38863.1"/>
    <property type="molecule type" value="Genomic_DNA"/>
</dbReference>
<dbReference type="SMART" id="SM01092">
    <property type="entry name" value="CO_deh_flav_C"/>
    <property type="match status" value="1"/>
</dbReference>
<dbReference type="InterPro" id="IPR036884">
    <property type="entry name" value="2Fe-2S-bd_dom_sf"/>
</dbReference>
<dbReference type="InterPro" id="IPR036318">
    <property type="entry name" value="FAD-bd_PCMH-like_sf"/>
</dbReference>
<dbReference type="Pfam" id="PF00941">
    <property type="entry name" value="FAD_binding_5"/>
    <property type="match status" value="1"/>
</dbReference>